<name>A0ABS7G6G8_9BACT</name>
<comment type="caution">
    <text evidence="1">The sequence shown here is derived from an EMBL/GenBank/DDBJ whole genome shotgun (WGS) entry which is preliminary data.</text>
</comment>
<dbReference type="Proteomes" id="UP000812961">
    <property type="component" value="Unassembled WGS sequence"/>
</dbReference>
<dbReference type="EMBL" id="JAICCF010000001">
    <property type="protein sequence ID" value="MBW8683246.1"/>
    <property type="molecule type" value="Genomic_DNA"/>
</dbReference>
<organism evidence="1 2">
    <name type="scientific">Chitinophaga rhizophila</name>
    <dbReference type="NCBI Taxonomy" id="2866212"/>
    <lineage>
        <taxon>Bacteria</taxon>
        <taxon>Pseudomonadati</taxon>
        <taxon>Bacteroidota</taxon>
        <taxon>Chitinophagia</taxon>
        <taxon>Chitinophagales</taxon>
        <taxon>Chitinophagaceae</taxon>
        <taxon>Chitinophaga</taxon>
    </lineage>
</organism>
<accession>A0ABS7G6G8</accession>
<keyword evidence="2" id="KW-1185">Reference proteome</keyword>
<dbReference type="RefSeq" id="WP_220248474.1">
    <property type="nucleotide sequence ID" value="NZ_JAICCF010000001.1"/>
</dbReference>
<dbReference type="PROSITE" id="PS51257">
    <property type="entry name" value="PROKAR_LIPOPROTEIN"/>
    <property type="match status" value="1"/>
</dbReference>
<protein>
    <recommendedName>
        <fullName evidence="3">YD repeat-containing protein</fullName>
    </recommendedName>
</protein>
<gene>
    <name evidence="1" type="ORF">K1Y79_02770</name>
</gene>
<evidence type="ECO:0000313" key="2">
    <source>
        <dbReference type="Proteomes" id="UP000812961"/>
    </source>
</evidence>
<sequence>MRKLLLSTAIFATLFTACNKEETLPGDKVFASMNAETGFYQKSLSYSYDKYKRVMTVQRMDVTNNVEKFYSEVIRFDTTGKASFTYVSTEQEHVGMKAKELEYDSYGRVSKLKLFSSYSGLIEGYDSVAYDNLDRVTALYHYKIDGVMAPYLLAKKDIYIRDSRGNVTVSYSIPVIRNVQSQDTTTVAYTYDDKSNYQGMTIANFIVNQSESASWSSANNVVTKTITNPAGDSILTVTNVYTYGTDNYPTALHQTEKWTINGNGRPAVTTSYQLKYTFLMD</sequence>
<evidence type="ECO:0008006" key="3">
    <source>
        <dbReference type="Google" id="ProtNLM"/>
    </source>
</evidence>
<evidence type="ECO:0000313" key="1">
    <source>
        <dbReference type="EMBL" id="MBW8683246.1"/>
    </source>
</evidence>
<reference evidence="1 2" key="1">
    <citation type="submission" date="2021-08" db="EMBL/GenBank/DDBJ databases">
        <title>The genome sequence of Chitinophaga sp. B61.</title>
        <authorList>
            <person name="Zhang X."/>
        </authorList>
    </citation>
    <scope>NUCLEOTIDE SEQUENCE [LARGE SCALE GENOMIC DNA]</scope>
    <source>
        <strain evidence="1 2">B61</strain>
    </source>
</reference>
<proteinExistence type="predicted"/>